<name>A0A363NWJ4_9SPHI</name>
<protein>
    <submittedName>
        <fullName evidence="2">Uncharacterized protein</fullName>
    </submittedName>
</protein>
<sequence>MKKSLILLFFLGWVGIAQGQVTKDTLYSRLKLDNKSISDDIYNPINFVTITERMPKANGYNTTYKFILGAGMDYIKKGSQIHLDFKKEYIDALGTDCDLQVLAYIQRKDKTIKPLSVFGFTEVVEETNNEGLMKNASDSPLLQTTGVQYGYQIKTDKASGESYSGEINLAWEEIAEEDKIILHVNNKAKNKTGFTMTFIYDDFGWKQNPTGGFSFVKIAKSEFTEFSPAASIGYTFRYKPRRSSSFLSHFFSPSFGPMLHVFQNGDNTTIGAGVSASTFYNMISVGFGSTINGVNHGKPYFSIGLNFIESYNTLTGLLNK</sequence>
<dbReference type="OrthoDB" id="1413778at2"/>
<feature type="signal peptide" evidence="1">
    <location>
        <begin position="1"/>
        <end position="19"/>
    </location>
</feature>
<reference evidence="2 3" key="1">
    <citation type="submission" date="2018-04" db="EMBL/GenBank/DDBJ databases">
        <title>Sphingobacterium sp. M46 Genome.</title>
        <authorList>
            <person name="Cheng J."/>
            <person name="Li Y."/>
        </authorList>
    </citation>
    <scope>NUCLEOTIDE SEQUENCE [LARGE SCALE GENOMIC DNA]</scope>
    <source>
        <strain evidence="2 3">M46</strain>
    </source>
</reference>
<evidence type="ECO:0000256" key="1">
    <source>
        <dbReference type="SAM" id="SignalP"/>
    </source>
</evidence>
<keyword evidence="3" id="KW-1185">Reference proteome</keyword>
<comment type="caution">
    <text evidence="2">The sequence shown here is derived from an EMBL/GenBank/DDBJ whole genome shotgun (WGS) entry which is preliminary data.</text>
</comment>
<keyword evidence="1" id="KW-0732">Signal</keyword>
<gene>
    <name evidence="2" type="ORF">DCO56_09300</name>
</gene>
<evidence type="ECO:0000313" key="3">
    <source>
        <dbReference type="Proteomes" id="UP000250831"/>
    </source>
</evidence>
<dbReference type="Proteomes" id="UP000250831">
    <property type="component" value="Unassembled WGS sequence"/>
</dbReference>
<dbReference type="EMBL" id="QCXX01000002">
    <property type="protein sequence ID" value="PUV25127.1"/>
    <property type="molecule type" value="Genomic_DNA"/>
</dbReference>
<dbReference type="RefSeq" id="WP_108633460.1">
    <property type="nucleotide sequence ID" value="NZ_QCXX01000002.1"/>
</dbReference>
<proteinExistence type="predicted"/>
<accession>A0A363NWJ4</accession>
<organism evidence="2 3">
    <name type="scientific">Sphingobacterium athyrii</name>
    <dbReference type="NCBI Taxonomy" id="2152717"/>
    <lineage>
        <taxon>Bacteria</taxon>
        <taxon>Pseudomonadati</taxon>
        <taxon>Bacteroidota</taxon>
        <taxon>Sphingobacteriia</taxon>
        <taxon>Sphingobacteriales</taxon>
        <taxon>Sphingobacteriaceae</taxon>
        <taxon>Sphingobacterium</taxon>
    </lineage>
</organism>
<evidence type="ECO:0000313" key="2">
    <source>
        <dbReference type="EMBL" id="PUV25127.1"/>
    </source>
</evidence>
<feature type="chain" id="PRO_5017007692" evidence="1">
    <location>
        <begin position="20"/>
        <end position="320"/>
    </location>
</feature>
<dbReference type="AlphaFoldDB" id="A0A363NWJ4"/>